<evidence type="ECO:0000313" key="3">
    <source>
        <dbReference type="Proteomes" id="UP000664132"/>
    </source>
</evidence>
<accession>A0A8H8BV11</accession>
<comment type="caution">
    <text evidence="2">The sequence shown here is derived from an EMBL/GenBank/DDBJ whole genome shotgun (WGS) entry which is preliminary data.</text>
</comment>
<gene>
    <name evidence="2" type="ORF">IFR04_001898</name>
</gene>
<name>A0A8H8BV11_9HELO</name>
<reference evidence="2" key="1">
    <citation type="submission" date="2021-02" db="EMBL/GenBank/DDBJ databases">
        <title>Genome sequence Cadophora malorum strain M34.</title>
        <authorList>
            <person name="Stefanovic E."/>
            <person name="Vu D."/>
            <person name="Scully C."/>
            <person name="Dijksterhuis J."/>
            <person name="Roader J."/>
            <person name="Houbraken J."/>
        </authorList>
    </citation>
    <scope>NUCLEOTIDE SEQUENCE</scope>
    <source>
        <strain evidence="2">M34</strain>
    </source>
</reference>
<dbReference type="Proteomes" id="UP000664132">
    <property type="component" value="Unassembled WGS sequence"/>
</dbReference>
<feature type="region of interest" description="Disordered" evidence="1">
    <location>
        <begin position="188"/>
        <end position="253"/>
    </location>
</feature>
<sequence>MSTVYNPYEWTSRNHYADKSVHRTGEIRAYQELYGYYPPPNAPLPSIEQDDEFIPGSKSCPIALQDDDELDIKIEDMDDLPLAVVHKYIVVGGLARKAPASTKVTEAPKTKAGISAPPRYHPSLSGKFLASGPPPPRHLRPSAAGKPSKPKSSKPKSTKPKVSAAAKKRTFIESDDEDDFVVHSSYSRNKRARVEDSDDEADDDFVLDHPSTPKSQPKPKKVTKIKKPSTSKKNIRPTTSGKQLLTTSKHPSEHIRPALRELPPRPTVQPHRNKKNSRWIKYEHDCLYFLIVQQRNKEVCGDLNIRPLMDMNLFALMSEQLKSFGIVRTDGGARNYWNRYGRFKVQWDERIDTWAGRDLITCAQESKAGNFA</sequence>
<protein>
    <submittedName>
        <fullName evidence="2">Uncharacterized protein</fullName>
    </submittedName>
</protein>
<feature type="compositionally biased region" description="Polar residues" evidence="1">
    <location>
        <begin position="236"/>
        <end position="249"/>
    </location>
</feature>
<keyword evidence="3" id="KW-1185">Reference proteome</keyword>
<dbReference type="OrthoDB" id="3552456at2759"/>
<evidence type="ECO:0000313" key="2">
    <source>
        <dbReference type="EMBL" id="KAG4424927.1"/>
    </source>
</evidence>
<dbReference type="AlphaFoldDB" id="A0A8H8BV11"/>
<feature type="compositionally biased region" description="Acidic residues" evidence="1">
    <location>
        <begin position="196"/>
        <end position="205"/>
    </location>
</feature>
<dbReference type="EMBL" id="JAFJYH010000015">
    <property type="protein sequence ID" value="KAG4424927.1"/>
    <property type="molecule type" value="Genomic_DNA"/>
</dbReference>
<evidence type="ECO:0000256" key="1">
    <source>
        <dbReference type="SAM" id="MobiDB-lite"/>
    </source>
</evidence>
<proteinExistence type="predicted"/>
<feature type="compositionally biased region" description="Basic residues" evidence="1">
    <location>
        <begin position="217"/>
        <end position="235"/>
    </location>
</feature>
<feature type="region of interest" description="Disordered" evidence="1">
    <location>
        <begin position="99"/>
        <end position="170"/>
    </location>
</feature>
<organism evidence="2 3">
    <name type="scientific">Cadophora malorum</name>
    <dbReference type="NCBI Taxonomy" id="108018"/>
    <lineage>
        <taxon>Eukaryota</taxon>
        <taxon>Fungi</taxon>
        <taxon>Dikarya</taxon>
        <taxon>Ascomycota</taxon>
        <taxon>Pezizomycotina</taxon>
        <taxon>Leotiomycetes</taxon>
        <taxon>Helotiales</taxon>
        <taxon>Ploettnerulaceae</taxon>
        <taxon>Cadophora</taxon>
    </lineage>
</organism>
<feature type="compositionally biased region" description="Basic residues" evidence="1">
    <location>
        <begin position="148"/>
        <end position="159"/>
    </location>
</feature>